<gene>
    <name evidence="1" type="ORF">SAMN05216269_1205</name>
</gene>
<accession>A0A1M7PMZ8</accession>
<evidence type="ECO:0000313" key="1">
    <source>
        <dbReference type="EMBL" id="SHN18582.1"/>
    </source>
</evidence>
<dbReference type="RefSeq" id="WP_073211416.1">
    <property type="nucleotide sequence ID" value="NZ_FRCL01000020.1"/>
</dbReference>
<name>A0A1M7PMZ8_9FLAO</name>
<organism evidence="1 2">
    <name type="scientific">Flavobacterium xinjiangense</name>
    <dbReference type="NCBI Taxonomy" id="178356"/>
    <lineage>
        <taxon>Bacteria</taxon>
        <taxon>Pseudomonadati</taxon>
        <taxon>Bacteroidota</taxon>
        <taxon>Flavobacteriia</taxon>
        <taxon>Flavobacteriales</taxon>
        <taxon>Flavobacteriaceae</taxon>
        <taxon>Flavobacterium</taxon>
    </lineage>
</organism>
<reference evidence="2" key="1">
    <citation type="submission" date="2016-11" db="EMBL/GenBank/DDBJ databases">
        <authorList>
            <person name="Varghese N."/>
            <person name="Submissions S."/>
        </authorList>
    </citation>
    <scope>NUCLEOTIDE SEQUENCE [LARGE SCALE GENOMIC DNA]</scope>
    <source>
        <strain evidence="2">CGMCC 1.2749</strain>
    </source>
</reference>
<evidence type="ECO:0000313" key="2">
    <source>
        <dbReference type="Proteomes" id="UP000184092"/>
    </source>
</evidence>
<dbReference type="STRING" id="178356.SAMN05216269_1205"/>
<dbReference type="Proteomes" id="UP000184092">
    <property type="component" value="Unassembled WGS sequence"/>
</dbReference>
<sequence length="102" mass="11637">MKAYLYIDNDKIGEVYFTIIDANMGVISGDLIANEIYKKYQRTIQQNFESQGISNIDNFNFRILLEDNTELKPQGGIGVTDSKDFDEINVECNGLDLTLFEN</sequence>
<dbReference type="EMBL" id="FRCL01000020">
    <property type="protein sequence ID" value="SHN18582.1"/>
    <property type="molecule type" value="Genomic_DNA"/>
</dbReference>
<dbReference type="OrthoDB" id="1359551at2"/>
<keyword evidence="2" id="KW-1185">Reference proteome</keyword>
<proteinExistence type="predicted"/>
<dbReference type="AlphaFoldDB" id="A0A1M7PMZ8"/>
<protein>
    <submittedName>
        <fullName evidence="1">Uncharacterized protein</fullName>
    </submittedName>
</protein>